<gene>
    <name evidence="14" type="primary">rnhB</name>
    <name evidence="18" type="ORF">DES36_10325</name>
</gene>
<evidence type="ECO:0000256" key="5">
    <source>
        <dbReference type="ARBA" id="ARBA00007383"/>
    </source>
</evidence>
<dbReference type="InterPro" id="IPR024567">
    <property type="entry name" value="RNase_HII/HIII_dom"/>
</dbReference>
<dbReference type="EC" id="3.1.26.4" evidence="6 14"/>
<dbReference type="CDD" id="cd07182">
    <property type="entry name" value="RNase_HII_bacteria_HII_like"/>
    <property type="match status" value="1"/>
</dbReference>
<evidence type="ECO:0000256" key="7">
    <source>
        <dbReference type="ARBA" id="ARBA00019179"/>
    </source>
</evidence>
<sequence>MNTKEMSISQIKSEITKVNIEDYPEYILLLKRDERAGVQQIAISLEKKYQSYIKESIRIDQMKQFEDKLYAQGYEYIAGIDEVGRGPLAGPVVSCAVVLPQDSHLLYINDSKKLSIAKREALHEQIKREAISIGVGIVDKDMIDEVNIYEATKQSMKDAIDNSQLTPQIVLIDAMHIDGLHIPQKSIIKGDEKCYSIAAASIVAKVTRDKMMDTYDEMYPEYHFKSNKGYGTQEHIDAIHKYGTCPIHRMSFLNNILKNV</sequence>
<dbReference type="PANTHER" id="PTHR10954">
    <property type="entry name" value="RIBONUCLEASE H2 SUBUNIT A"/>
    <property type="match status" value="1"/>
</dbReference>
<accession>A0A366IDE6</accession>
<evidence type="ECO:0000256" key="1">
    <source>
        <dbReference type="ARBA" id="ARBA00000077"/>
    </source>
</evidence>
<evidence type="ECO:0000256" key="10">
    <source>
        <dbReference type="ARBA" id="ARBA00022723"/>
    </source>
</evidence>
<evidence type="ECO:0000256" key="9">
    <source>
        <dbReference type="ARBA" id="ARBA00022722"/>
    </source>
</evidence>
<dbReference type="GO" id="GO:0030145">
    <property type="term" value="F:manganese ion binding"/>
    <property type="evidence" value="ECO:0007669"/>
    <property type="project" value="UniProtKB-UniRule"/>
</dbReference>
<dbReference type="Gene3D" id="3.30.420.10">
    <property type="entry name" value="Ribonuclease H-like superfamily/Ribonuclease H"/>
    <property type="match status" value="1"/>
</dbReference>
<dbReference type="EMBL" id="QNRX01000003">
    <property type="protein sequence ID" value="RBP68264.1"/>
    <property type="molecule type" value="Genomic_DNA"/>
</dbReference>
<comment type="cofactor">
    <cofactor evidence="14 15">
        <name>Mn(2+)</name>
        <dbReference type="ChEBI" id="CHEBI:29035"/>
    </cofactor>
    <cofactor evidence="14 15">
        <name>Mg(2+)</name>
        <dbReference type="ChEBI" id="CHEBI:18420"/>
    </cofactor>
    <text evidence="14 15">Manganese or magnesium. Binds 1 divalent metal ion per monomer in the absence of substrate. May bind a second metal ion after substrate binding.</text>
</comment>
<evidence type="ECO:0000256" key="12">
    <source>
        <dbReference type="ARBA" id="ARBA00022801"/>
    </source>
</evidence>
<comment type="subcellular location">
    <subcellularLocation>
        <location evidence="4 14">Cytoplasm</location>
    </subcellularLocation>
</comment>
<dbReference type="GO" id="GO:0032299">
    <property type="term" value="C:ribonuclease H2 complex"/>
    <property type="evidence" value="ECO:0007669"/>
    <property type="project" value="TreeGrafter"/>
</dbReference>
<evidence type="ECO:0000256" key="4">
    <source>
        <dbReference type="ARBA" id="ARBA00004496"/>
    </source>
</evidence>
<evidence type="ECO:0000313" key="19">
    <source>
        <dbReference type="Proteomes" id="UP000253490"/>
    </source>
</evidence>
<evidence type="ECO:0000256" key="11">
    <source>
        <dbReference type="ARBA" id="ARBA00022759"/>
    </source>
</evidence>
<keyword evidence="10 14" id="KW-0479">Metal-binding</keyword>
<dbReference type="PANTHER" id="PTHR10954:SF18">
    <property type="entry name" value="RIBONUCLEASE HII"/>
    <property type="match status" value="1"/>
</dbReference>
<dbReference type="InterPro" id="IPR012337">
    <property type="entry name" value="RNaseH-like_sf"/>
</dbReference>
<keyword evidence="11 14" id="KW-0255">Endonuclease</keyword>
<dbReference type="Pfam" id="PF01351">
    <property type="entry name" value="RNase_HII"/>
    <property type="match status" value="1"/>
</dbReference>
<evidence type="ECO:0000256" key="14">
    <source>
        <dbReference type="HAMAP-Rule" id="MF_00052"/>
    </source>
</evidence>
<dbReference type="PROSITE" id="PS51975">
    <property type="entry name" value="RNASE_H_2"/>
    <property type="match status" value="1"/>
</dbReference>
<evidence type="ECO:0000313" key="18">
    <source>
        <dbReference type="EMBL" id="RBP68264.1"/>
    </source>
</evidence>
<feature type="domain" description="RNase H type-2" evidence="17">
    <location>
        <begin position="75"/>
        <end position="260"/>
    </location>
</feature>
<dbReference type="NCBIfam" id="NF000595">
    <property type="entry name" value="PRK00015.1-3"/>
    <property type="match status" value="1"/>
</dbReference>
<dbReference type="NCBIfam" id="NF000594">
    <property type="entry name" value="PRK00015.1-1"/>
    <property type="match status" value="1"/>
</dbReference>
<dbReference type="InterPro" id="IPR001352">
    <property type="entry name" value="RNase_HII/HIII"/>
</dbReference>
<evidence type="ECO:0000256" key="15">
    <source>
        <dbReference type="PROSITE-ProRule" id="PRU01319"/>
    </source>
</evidence>
<dbReference type="GO" id="GO:0006298">
    <property type="term" value="P:mismatch repair"/>
    <property type="evidence" value="ECO:0007669"/>
    <property type="project" value="TreeGrafter"/>
</dbReference>
<comment type="cofactor">
    <cofactor evidence="2">
        <name>Mg(2+)</name>
        <dbReference type="ChEBI" id="CHEBI:18420"/>
    </cofactor>
</comment>
<comment type="similarity">
    <text evidence="5 14 16">Belongs to the RNase HII family.</text>
</comment>
<evidence type="ECO:0000256" key="2">
    <source>
        <dbReference type="ARBA" id="ARBA00001946"/>
    </source>
</evidence>
<dbReference type="Proteomes" id="UP000253490">
    <property type="component" value="Unassembled WGS sequence"/>
</dbReference>
<keyword evidence="12 14" id="KW-0378">Hydrolase</keyword>
<keyword evidence="13 14" id="KW-0464">Manganese</keyword>
<dbReference type="RefSeq" id="WP_113919699.1">
    <property type="nucleotide sequence ID" value="NZ_CALNCS010000107.1"/>
</dbReference>
<comment type="caution">
    <text evidence="18">The sequence shown here is derived from an EMBL/GenBank/DDBJ whole genome shotgun (WGS) entry which is preliminary data.</text>
</comment>
<evidence type="ECO:0000256" key="13">
    <source>
        <dbReference type="ARBA" id="ARBA00023211"/>
    </source>
</evidence>
<comment type="function">
    <text evidence="3 14 16">Endonuclease that specifically degrades the RNA of RNA-DNA hybrids.</text>
</comment>
<evidence type="ECO:0000259" key="17">
    <source>
        <dbReference type="PROSITE" id="PS51975"/>
    </source>
</evidence>
<keyword evidence="8 14" id="KW-0963">Cytoplasm</keyword>
<dbReference type="GO" id="GO:0004523">
    <property type="term" value="F:RNA-DNA hybrid ribonuclease activity"/>
    <property type="evidence" value="ECO:0007669"/>
    <property type="project" value="UniProtKB-UniRule"/>
</dbReference>
<reference evidence="18 19" key="1">
    <citation type="submission" date="2018-06" db="EMBL/GenBank/DDBJ databases">
        <title>Genomic Encyclopedia of Type Strains, Phase IV (KMG-IV): sequencing the most valuable type-strain genomes for metagenomic binning, comparative biology and taxonomic classification.</title>
        <authorList>
            <person name="Goeker M."/>
        </authorList>
    </citation>
    <scope>NUCLEOTIDE SEQUENCE [LARGE SCALE GENOMIC DNA]</scope>
    <source>
        <strain evidence="18 19">DSM 22112</strain>
    </source>
</reference>
<protein>
    <recommendedName>
        <fullName evidence="7 14">Ribonuclease HII</fullName>
        <shortName evidence="14">RNase HII</shortName>
        <ecNumber evidence="6 14">3.1.26.4</ecNumber>
    </recommendedName>
</protein>
<feature type="binding site" evidence="14 15">
    <location>
        <position position="82"/>
    </location>
    <ligand>
        <name>a divalent metal cation</name>
        <dbReference type="ChEBI" id="CHEBI:60240"/>
    </ligand>
</feature>
<proteinExistence type="inferred from homology"/>
<feature type="binding site" evidence="14 15">
    <location>
        <position position="81"/>
    </location>
    <ligand>
        <name>a divalent metal cation</name>
        <dbReference type="ChEBI" id="CHEBI:60240"/>
    </ligand>
</feature>
<dbReference type="GO" id="GO:0003723">
    <property type="term" value="F:RNA binding"/>
    <property type="evidence" value="ECO:0007669"/>
    <property type="project" value="UniProtKB-UniRule"/>
</dbReference>
<evidence type="ECO:0000256" key="8">
    <source>
        <dbReference type="ARBA" id="ARBA00022490"/>
    </source>
</evidence>
<keyword evidence="9 14" id="KW-0540">Nuclease</keyword>
<dbReference type="GO" id="GO:0005737">
    <property type="term" value="C:cytoplasm"/>
    <property type="evidence" value="ECO:0007669"/>
    <property type="project" value="UniProtKB-SubCell"/>
</dbReference>
<name>A0A366IDE6_9FIRM</name>
<feature type="binding site" evidence="14 15">
    <location>
        <position position="173"/>
    </location>
    <ligand>
        <name>a divalent metal cation</name>
        <dbReference type="ChEBI" id="CHEBI:60240"/>
    </ligand>
</feature>
<dbReference type="SUPFAM" id="SSF53098">
    <property type="entry name" value="Ribonuclease H-like"/>
    <property type="match status" value="1"/>
</dbReference>
<dbReference type="AlphaFoldDB" id="A0A366IDE6"/>
<dbReference type="GO" id="GO:0043137">
    <property type="term" value="P:DNA replication, removal of RNA primer"/>
    <property type="evidence" value="ECO:0007669"/>
    <property type="project" value="TreeGrafter"/>
</dbReference>
<evidence type="ECO:0000256" key="6">
    <source>
        <dbReference type="ARBA" id="ARBA00012180"/>
    </source>
</evidence>
<dbReference type="FunFam" id="3.30.420.10:FF:000006">
    <property type="entry name" value="Ribonuclease HII"/>
    <property type="match status" value="1"/>
</dbReference>
<organism evidence="18 19">
    <name type="scientific">Alkalibaculum bacchi</name>
    <dbReference type="NCBI Taxonomy" id="645887"/>
    <lineage>
        <taxon>Bacteria</taxon>
        <taxon>Bacillati</taxon>
        <taxon>Bacillota</taxon>
        <taxon>Clostridia</taxon>
        <taxon>Eubacteriales</taxon>
        <taxon>Eubacteriaceae</taxon>
        <taxon>Alkalibaculum</taxon>
    </lineage>
</organism>
<dbReference type="InterPro" id="IPR022898">
    <property type="entry name" value="RNase_HII"/>
</dbReference>
<keyword evidence="19" id="KW-1185">Reference proteome</keyword>
<dbReference type="OrthoDB" id="9803420at2"/>
<evidence type="ECO:0000256" key="16">
    <source>
        <dbReference type="RuleBase" id="RU003515"/>
    </source>
</evidence>
<dbReference type="InterPro" id="IPR036397">
    <property type="entry name" value="RNaseH_sf"/>
</dbReference>
<comment type="catalytic activity">
    <reaction evidence="1 14 15 16">
        <text>Endonucleolytic cleavage to 5'-phosphomonoester.</text>
        <dbReference type="EC" id="3.1.26.4"/>
    </reaction>
</comment>
<dbReference type="HAMAP" id="MF_00052_B">
    <property type="entry name" value="RNase_HII_B"/>
    <property type="match status" value="1"/>
</dbReference>
<evidence type="ECO:0000256" key="3">
    <source>
        <dbReference type="ARBA" id="ARBA00004065"/>
    </source>
</evidence>